<gene>
    <name evidence="1" type="ORF">BDM02DRAFT_3264263</name>
</gene>
<proteinExistence type="predicted"/>
<sequence>MNLTHTALTNVSAHESPPLPSKHPNFFHDEESVDYFVPIVDQRASLENSSLPCSNGTTLSHLGGADHPLIPRTPRPSLSWLDRNG</sequence>
<accession>A0ACB6YZY8</accession>
<dbReference type="EMBL" id="MU118299">
    <property type="protein sequence ID" value="KAF9643014.1"/>
    <property type="molecule type" value="Genomic_DNA"/>
</dbReference>
<reference evidence="1" key="1">
    <citation type="submission" date="2019-10" db="EMBL/GenBank/DDBJ databases">
        <authorList>
            <consortium name="DOE Joint Genome Institute"/>
            <person name="Kuo A."/>
            <person name="Miyauchi S."/>
            <person name="Kiss E."/>
            <person name="Drula E."/>
            <person name="Kohler A."/>
            <person name="Sanchez-Garcia M."/>
            <person name="Andreopoulos B."/>
            <person name="Barry K.W."/>
            <person name="Bonito G."/>
            <person name="Buee M."/>
            <person name="Carver A."/>
            <person name="Chen C."/>
            <person name="Cichocki N."/>
            <person name="Clum A."/>
            <person name="Culley D."/>
            <person name="Crous P.W."/>
            <person name="Fauchery L."/>
            <person name="Girlanda M."/>
            <person name="Hayes R."/>
            <person name="Keri Z."/>
            <person name="Labutti K."/>
            <person name="Lipzen A."/>
            <person name="Lombard V."/>
            <person name="Magnuson J."/>
            <person name="Maillard F."/>
            <person name="Morin E."/>
            <person name="Murat C."/>
            <person name="Nolan M."/>
            <person name="Ohm R."/>
            <person name="Pangilinan J."/>
            <person name="Pereira M."/>
            <person name="Perotto S."/>
            <person name="Peter M."/>
            <person name="Riley R."/>
            <person name="Sitrit Y."/>
            <person name="Stielow B."/>
            <person name="Szollosi G."/>
            <person name="Zifcakova L."/>
            <person name="Stursova M."/>
            <person name="Spatafora J.W."/>
            <person name="Tedersoo L."/>
            <person name="Vaario L.-M."/>
            <person name="Yamada A."/>
            <person name="Yan M."/>
            <person name="Wang P."/>
            <person name="Xu J."/>
            <person name="Bruns T."/>
            <person name="Baldrian P."/>
            <person name="Vilgalys R."/>
            <person name="Henrissat B."/>
            <person name="Grigoriev I.V."/>
            <person name="Hibbett D."/>
            <person name="Nagy L.G."/>
            <person name="Martin F.M."/>
        </authorList>
    </citation>
    <scope>NUCLEOTIDE SEQUENCE</scope>
    <source>
        <strain evidence="1">P2</strain>
    </source>
</reference>
<dbReference type="Proteomes" id="UP000886501">
    <property type="component" value="Unassembled WGS sequence"/>
</dbReference>
<evidence type="ECO:0000313" key="1">
    <source>
        <dbReference type="EMBL" id="KAF9643014.1"/>
    </source>
</evidence>
<name>A0ACB6YZY8_THEGA</name>
<reference evidence="1" key="2">
    <citation type="journal article" date="2020" name="Nat. Commun.">
        <title>Large-scale genome sequencing of mycorrhizal fungi provides insights into the early evolution of symbiotic traits.</title>
        <authorList>
            <person name="Miyauchi S."/>
            <person name="Kiss E."/>
            <person name="Kuo A."/>
            <person name="Drula E."/>
            <person name="Kohler A."/>
            <person name="Sanchez-Garcia M."/>
            <person name="Morin E."/>
            <person name="Andreopoulos B."/>
            <person name="Barry K.W."/>
            <person name="Bonito G."/>
            <person name="Buee M."/>
            <person name="Carver A."/>
            <person name="Chen C."/>
            <person name="Cichocki N."/>
            <person name="Clum A."/>
            <person name="Culley D."/>
            <person name="Crous P.W."/>
            <person name="Fauchery L."/>
            <person name="Girlanda M."/>
            <person name="Hayes R.D."/>
            <person name="Keri Z."/>
            <person name="LaButti K."/>
            <person name="Lipzen A."/>
            <person name="Lombard V."/>
            <person name="Magnuson J."/>
            <person name="Maillard F."/>
            <person name="Murat C."/>
            <person name="Nolan M."/>
            <person name="Ohm R.A."/>
            <person name="Pangilinan J."/>
            <person name="Pereira M.F."/>
            <person name="Perotto S."/>
            <person name="Peter M."/>
            <person name="Pfister S."/>
            <person name="Riley R."/>
            <person name="Sitrit Y."/>
            <person name="Stielow J.B."/>
            <person name="Szollosi G."/>
            <person name="Zifcakova L."/>
            <person name="Stursova M."/>
            <person name="Spatafora J.W."/>
            <person name="Tedersoo L."/>
            <person name="Vaario L.M."/>
            <person name="Yamada A."/>
            <person name="Yan M."/>
            <person name="Wang P."/>
            <person name="Xu J."/>
            <person name="Bruns T."/>
            <person name="Baldrian P."/>
            <person name="Vilgalys R."/>
            <person name="Dunand C."/>
            <person name="Henrissat B."/>
            <person name="Grigoriev I.V."/>
            <person name="Hibbett D."/>
            <person name="Nagy L.G."/>
            <person name="Martin F.M."/>
        </authorList>
    </citation>
    <scope>NUCLEOTIDE SEQUENCE</scope>
    <source>
        <strain evidence="1">P2</strain>
    </source>
</reference>
<protein>
    <submittedName>
        <fullName evidence="1">Uncharacterized protein</fullName>
    </submittedName>
</protein>
<comment type="caution">
    <text evidence="1">The sequence shown here is derived from an EMBL/GenBank/DDBJ whole genome shotgun (WGS) entry which is preliminary data.</text>
</comment>
<evidence type="ECO:0000313" key="2">
    <source>
        <dbReference type="Proteomes" id="UP000886501"/>
    </source>
</evidence>
<keyword evidence="2" id="KW-1185">Reference proteome</keyword>
<organism evidence="1 2">
    <name type="scientific">Thelephora ganbajun</name>
    <name type="common">Ganba fungus</name>
    <dbReference type="NCBI Taxonomy" id="370292"/>
    <lineage>
        <taxon>Eukaryota</taxon>
        <taxon>Fungi</taxon>
        <taxon>Dikarya</taxon>
        <taxon>Basidiomycota</taxon>
        <taxon>Agaricomycotina</taxon>
        <taxon>Agaricomycetes</taxon>
        <taxon>Thelephorales</taxon>
        <taxon>Thelephoraceae</taxon>
        <taxon>Thelephora</taxon>
    </lineage>
</organism>